<evidence type="ECO:0000259" key="8">
    <source>
        <dbReference type="PROSITE" id="PS50850"/>
    </source>
</evidence>
<keyword evidence="5 7" id="KW-0472">Membrane</keyword>
<feature type="transmembrane region" description="Helical" evidence="7">
    <location>
        <begin position="68"/>
        <end position="87"/>
    </location>
</feature>
<dbReference type="CDD" id="cd17323">
    <property type="entry name" value="MFS_Tpo1_MDR_like"/>
    <property type="match status" value="1"/>
</dbReference>
<feature type="transmembrane region" description="Helical" evidence="7">
    <location>
        <begin position="470"/>
        <end position="488"/>
    </location>
</feature>
<feature type="transmembrane region" description="Helical" evidence="7">
    <location>
        <begin position="164"/>
        <end position="186"/>
    </location>
</feature>
<feature type="transmembrane region" description="Helical" evidence="7">
    <location>
        <begin position="227"/>
        <end position="247"/>
    </location>
</feature>
<protein>
    <submittedName>
        <fullName evidence="9">MFS general substrate transporter</fullName>
    </submittedName>
</protein>
<evidence type="ECO:0000256" key="7">
    <source>
        <dbReference type="SAM" id="Phobius"/>
    </source>
</evidence>
<dbReference type="FunFam" id="1.20.1250.20:FF:000082">
    <property type="entry name" value="MFS multidrug transporter, putative"/>
    <property type="match status" value="1"/>
</dbReference>
<evidence type="ECO:0000256" key="3">
    <source>
        <dbReference type="ARBA" id="ARBA00022692"/>
    </source>
</evidence>
<comment type="similarity">
    <text evidence="2">Belongs to the major facilitator superfamily.</text>
</comment>
<feature type="transmembrane region" description="Helical" evidence="7">
    <location>
        <begin position="107"/>
        <end position="127"/>
    </location>
</feature>
<dbReference type="AlphaFoldDB" id="A0A2I2GM35"/>
<dbReference type="GO" id="GO:0140115">
    <property type="term" value="P:export across plasma membrane"/>
    <property type="evidence" value="ECO:0007669"/>
    <property type="project" value="UniProtKB-ARBA"/>
</dbReference>
<dbReference type="Pfam" id="PF07690">
    <property type="entry name" value="MFS_1"/>
    <property type="match status" value="1"/>
</dbReference>
<dbReference type="SUPFAM" id="SSF103473">
    <property type="entry name" value="MFS general substrate transporter"/>
    <property type="match status" value="1"/>
</dbReference>
<feature type="region of interest" description="Disordered" evidence="6">
    <location>
        <begin position="1"/>
        <end position="26"/>
    </location>
</feature>
<dbReference type="PANTHER" id="PTHR23502:SF134">
    <property type="entry name" value="MAJOR FACILITATOR SUPERFAMILY (MFS) PROFILE DOMAIN-CONTAINING PROTEIN-RELATED"/>
    <property type="match status" value="1"/>
</dbReference>
<feature type="transmembrane region" description="Helical" evidence="7">
    <location>
        <begin position="330"/>
        <end position="349"/>
    </location>
</feature>
<evidence type="ECO:0000256" key="5">
    <source>
        <dbReference type="ARBA" id="ARBA00023136"/>
    </source>
</evidence>
<evidence type="ECO:0000256" key="6">
    <source>
        <dbReference type="SAM" id="MobiDB-lite"/>
    </source>
</evidence>
<dbReference type="RefSeq" id="XP_024709239.1">
    <property type="nucleotide sequence ID" value="XM_024843530.1"/>
</dbReference>
<dbReference type="PROSITE" id="PS00216">
    <property type="entry name" value="SUGAR_TRANSPORT_1"/>
    <property type="match status" value="1"/>
</dbReference>
<dbReference type="InterPro" id="IPR011701">
    <property type="entry name" value="MFS"/>
</dbReference>
<keyword evidence="3 7" id="KW-0812">Transmembrane</keyword>
<feature type="transmembrane region" description="Helical" evidence="7">
    <location>
        <begin position="433"/>
        <end position="458"/>
    </location>
</feature>
<gene>
    <name evidence="9" type="ORF">P170DRAFT_345793</name>
</gene>
<evidence type="ECO:0000256" key="4">
    <source>
        <dbReference type="ARBA" id="ARBA00022989"/>
    </source>
</evidence>
<dbReference type="VEuPathDB" id="FungiDB:P170DRAFT_345793"/>
<evidence type="ECO:0000256" key="2">
    <source>
        <dbReference type="ARBA" id="ARBA00008335"/>
    </source>
</evidence>
<proteinExistence type="inferred from homology"/>
<dbReference type="PROSITE" id="PS50850">
    <property type="entry name" value="MFS"/>
    <property type="match status" value="1"/>
</dbReference>
<dbReference type="Proteomes" id="UP000234275">
    <property type="component" value="Unassembled WGS sequence"/>
</dbReference>
<evidence type="ECO:0000313" key="10">
    <source>
        <dbReference type="Proteomes" id="UP000234275"/>
    </source>
</evidence>
<name>A0A2I2GM35_9EURO</name>
<accession>A0A2I2GM35</accession>
<dbReference type="GO" id="GO:0005886">
    <property type="term" value="C:plasma membrane"/>
    <property type="evidence" value="ECO:0007669"/>
    <property type="project" value="UniProtKB-SubCell"/>
</dbReference>
<feature type="transmembrane region" description="Helical" evidence="7">
    <location>
        <begin position="406"/>
        <end position="427"/>
    </location>
</feature>
<feature type="transmembrane region" description="Helical" evidence="7">
    <location>
        <begin position="198"/>
        <end position="221"/>
    </location>
</feature>
<dbReference type="GO" id="GO:0042908">
    <property type="term" value="P:xenobiotic transport"/>
    <property type="evidence" value="ECO:0007669"/>
    <property type="project" value="UniProtKB-ARBA"/>
</dbReference>
<keyword evidence="10" id="KW-1185">Reference proteome</keyword>
<feature type="domain" description="Major facilitator superfamily (MFS) profile" evidence="8">
    <location>
        <begin position="73"/>
        <end position="527"/>
    </location>
</feature>
<dbReference type="InterPro" id="IPR036259">
    <property type="entry name" value="MFS_trans_sf"/>
</dbReference>
<feature type="transmembrane region" description="Helical" evidence="7">
    <location>
        <begin position="139"/>
        <end position="158"/>
    </location>
</feature>
<dbReference type="InterPro" id="IPR005829">
    <property type="entry name" value="Sugar_transporter_CS"/>
</dbReference>
<feature type="transmembrane region" description="Helical" evidence="7">
    <location>
        <begin position="369"/>
        <end position="386"/>
    </location>
</feature>
<dbReference type="FunFam" id="1.20.1720.10:FF:000061">
    <property type="entry name" value="Uncharacterized protein"/>
    <property type="match status" value="1"/>
</dbReference>
<dbReference type="PANTHER" id="PTHR23502">
    <property type="entry name" value="MAJOR FACILITATOR SUPERFAMILY"/>
    <property type="match status" value="1"/>
</dbReference>
<evidence type="ECO:0000313" key="9">
    <source>
        <dbReference type="EMBL" id="PLB53937.1"/>
    </source>
</evidence>
<dbReference type="Gene3D" id="1.20.1250.20">
    <property type="entry name" value="MFS general substrate transporter like domains"/>
    <property type="match status" value="1"/>
</dbReference>
<dbReference type="STRING" id="1392250.A0A2I2GM35"/>
<organism evidence="9 10">
    <name type="scientific">Aspergillus steynii IBT 23096</name>
    <dbReference type="NCBI Taxonomy" id="1392250"/>
    <lineage>
        <taxon>Eukaryota</taxon>
        <taxon>Fungi</taxon>
        <taxon>Dikarya</taxon>
        <taxon>Ascomycota</taxon>
        <taxon>Pezizomycotina</taxon>
        <taxon>Eurotiomycetes</taxon>
        <taxon>Eurotiomycetidae</taxon>
        <taxon>Eurotiales</taxon>
        <taxon>Aspergillaceae</taxon>
        <taxon>Aspergillus</taxon>
        <taxon>Aspergillus subgen. Circumdati</taxon>
    </lineage>
</organism>
<feature type="transmembrane region" description="Helical" evidence="7">
    <location>
        <begin position="500"/>
        <end position="521"/>
    </location>
</feature>
<dbReference type="OrthoDB" id="6770063at2759"/>
<dbReference type="InterPro" id="IPR020846">
    <property type="entry name" value="MFS_dom"/>
</dbReference>
<evidence type="ECO:0000256" key="1">
    <source>
        <dbReference type="ARBA" id="ARBA00004651"/>
    </source>
</evidence>
<dbReference type="GO" id="GO:0022857">
    <property type="term" value="F:transmembrane transporter activity"/>
    <property type="evidence" value="ECO:0007669"/>
    <property type="project" value="InterPro"/>
</dbReference>
<comment type="subcellular location">
    <subcellularLocation>
        <location evidence="1">Cell membrane</location>
        <topology evidence="1">Multi-pass membrane protein</topology>
    </subcellularLocation>
</comment>
<dbReference type="GeneID" id="36551230"/>
<dbReference type="EMBL" id="MSFO01000001">
    <property type="protein sequence ID" value="PLB53937.1"/>
    <property type="molecule type" value="Genomic_DNA"/>
</dbReference>
<reference evidence="9 10" key="1">
    <citation type="submission" date="2016-12" db="EMBL/GenBank/DDBJ databases">
        <title>The genomes of Aspergillus section Nigri reveals drivers in fungal speciation.</title>
        <authorList>
            <consortium name="DOE Joint Genome Institute"/>
            <person name="Vesth T.C."/>
            <person name="Nybo J."/>
            <person name="Theobald S."/>
            <person name="Brandl J."/>
            <person name="Frisvad J.C."/>
            <person name="Nielsen K.F."/>
            <person name="Lyhne E.K."/>
            <person name="Kogle M.E."/>
            <person name="Kuo A."/>
            <person name="Riley R."/>
            <person name="Clum A."/>
            <person name="Nolan M."/>
            <person name="Lipzen A."/>
            <person name="Salamov A."/>
            <person name="Henrissat B."/>
            <person name="Wiebenga A."/>
            <person name="De Vries R.P."/>
            <person name="Grigoriev I.V."/>
            <person name="Mortensen U.H."/>
            <person name="Andersen M.R."/>
            <person name="Baker S.E."/>
        </authorList>
    </citation>
    <scope>NUCLEOTIDE SEQUENCE [LARGE SCALE GENOMIC DNA]</scope>
    <source>
        <strain evidence="9 10">IBT 23096</strain>
    </source>
</reference>
<feature type="compositionally biased region" description="Basic and acidic residues" evidence="6">
    <location>
        <begin position="17"/>
        <end position="26"/>
    </location>
</feature>
<sequence>MFETTEAIIDPTASHSRQPEKPFENAHDQPISYRNLTFETEAPFPSETGDVESSNSTRLISPYDWSPGYKMFITGVSCISTLFASYAASCYSPGVQQMTREWHVSEVPVLVGITTFTSGFAVGPMFLAPFSEIYGRKPVFVATAILFAICQLCCSVTRSFPGMLVARFFAGVGGSTFSTMVGGIVADIYHAQDRNTPMALFSWAALFGTGLGPLVSGFIGQYTTWRWIFYVQIIIAGLICGAVIFFFRETRGSVVLRKKANLLNKRYEELESRGQYGILVPENEASPCEKPPIVLRVRWKIAADEERAGLLTMLQTSLFRPFKMLLTEPVVFFFSLWAAFSWSVLYINLSVIPLVFQSTYDFSLSEADAIFTASCVGTILALFLSIGQEHLACRWKGWNSVPEHRLYFSCIESLLLPIGLFLFGWTAHYSVHWIVPAIGVGVSTMGIFAIYLAVFNYLADTYHRYASSALAAQSFCRNMMGGVFPLVSKQLFNNLSFGPAASLLGGIGAALTLVPWVLVWYGPQIRRKSKLAREAFS</sequence>
<comment type="caution">
    <text evidence="9">The sequence shown here is derived from an EMBL/GenBank/DDBJ whole genome shotgun (WGS) entry which is preliminary data.</text>
</comment>
<keyword evidence="4 7" id="KW-1133">Transmembrane helix</keyword>